<dbReference type="GO" id="GO:0003700">
    <property type="term" value="F:DNA-binding transcription factor activity"/>
    <property type="evidence" value="ECO:0007669"/>
    <property type="project" value="TreeGrafter"/>
</dbReference>
<dbReference type="SUPFAM" id="SSF47413">
    <property type="entry name" value="lambda repressor-like DNA-binding domains"/>
    <property type="match status" value="1"/>
</dbReference>
<dbReference type="Gene3D" id="1.10.260.40">
    <property type="entry name" value="lambda repressor-like DNA-binding domains"/>
    <property type="match status" value="1"/>
</dbReference>
<protein>
    <submittedName>
        <fullName evidence="5">LacI family DNA-binding transcriptional regulator</fullName>
    </submittedName>
</protein>
<dbReference type="InterPro" id="IPR028082">
    <property type="entry name" value="Peripla_BP_I"/>
</dbReference>
<evidence type="ECO:0000256" key="3">
    <source>
        <dbReference type="ARBA" id="ARBA00023163"/>
    </source>
</evidence>
<keyword evidence="1" id="KW-0805">Transcription regulation</keyword>
<dbReference type="Pfam" id="PF13377">
    <property type="entry name" value="Peripla_BP_3"/>
    <property type="match status" value="1"/>
</dbReference>
<proteinExistence type="predicted"/>
<dbReference type="PANTHER" id="PTHR30146:SF109">
    <property type="entry name" value="HTH-TYPE TRANSCRIPTIONAL REGULATOR GALS"/>
    <property type="match status" value="1"/>
</dbReference>
<sequence length="339" mass="35735">MRRSPTLSDVALEAGVSAATVSRALARRRSGVPLRSDGAKRAVEAADRLGYRLNTVASALRTRSSRLLGVIVPDLTDVAVSQMYGGFEARAAELGYQTCVANSTDDPRVRASRVETFRAHGVDGIVFADAHLGEHYFSELAADDFPYLLMSRPLPGEISVTCDDAESGRLAARHLAEQGHTDVVVLAGPSHAGNVVARSRGFADAAEGLLESCTLVGSGFDLADAKRALAEYLERSPRPPTAVFATIDMFAFAAVSVLAERGLRIGEEIGVIAVNDSNIAANLPVPLTSVRHELGGMGSKAAEMLTGMIERGPGGERPASIALSPELVVRRSTAFRPGT</sequence>
<dbReference type="InterPro" id="IPR046335">
    <property type="entry name" value="LacI/GalR-like_sensor"/>
</dbReference>
<keyword evidence="3" id="KW-0804">Transcription</keyword>
<keyword evidence="2 5" id="KW-0238">DNA-binding</keyword>
<dbReference type="Gene3D" id="3.40.50.2300">
    <property type="match status" value="2"/>
</dbReference>
<dbReference type="SMART" id="SM00354">
    <property type="entry name" value="HTH_LACI"/>
    <property type="match status" value="1"/>
</dbReference>
<dbReference type="Proteomes" id="UP000608530">
    <property type="component" value="Unassembled WGS sequence"/>
</dbReference>
<evidence type="ECO:0000259" key="4">
    <source>
        <dbReference type="PROSITE" id="PS50932"/>
    </source>
</evidence>
<dbReference type="PROSITE" id="PS50932">
    <property type="entry name" value="HTH_LACI_2"/>
    <property type="match status" value="1"/>
</dbReference>
<name>A0A934QA71_9MICO</name>
<accession>A0A934QA71</accession>
<dbReference type="RefSeq" id="WP_200115746.1">
    <property type="nucleotide sequence ID" value="NZ_JAEHOH010000014.1"/>
</dbReference>
<evidence type="ECO:0000256" key="1">
    <source>
        <dbReference type="ARBA" id="ARBA00023015"/>
    </source>
</evidence>
<evidence type="ECO:0000313" key="6">
    <source>
        <dbReference type="Proteomes" id="UP000608530"/>
    </source>
</evidence>
<dbReference type="SUPFAM" id="SSF53822">
    <property type="entry name" value="Periplasmic binding protein-like I"/>
    <property type="match status" value="1"/>
</dbReference>
<dbReference type="GO" id="GO:0000976">
    <property type="term" value="F:transcription cis-regulatory region binding"/>
    <property type="evidence" value="ECO:0007669"/>
    <property type="project" value="TreeGrafter"/>
</dbReference>
<dbReference type="EMBL" id="JAEHOH010000014">
    <property type="protein sequence ID" value="MBK0419607.1"/>
    <property type="molecule type" value="Genomic_DNA"/>
</dbReference>
<dbReference type="InterPro" id="IPR000843">
    <property type="entry name" value="HTH_LacI"/>
</dbReference>
<gene>
    <name evidence="5" type="ORF">JD276_11240</name>
</gene>
<keyword evidence="6" id="KW-1185">Reference proteome</keyword>
<dbReference type="AlphaFoldDB" id="A0A934QA71"/>
<dbReference type="PROSITE" id="PS00356">
    <property type="entry name" value="HTH_LACI_1"/>
    <property type="match status" value="1"/>
</dbReference>
<comment type="caution">
    <text evidence="5">The sequence shown here is derived from an EMBL/GenBank/DDBJ whole genome shotgun (WGS) entry which is preliminary data.</text>
</comment>
<evidence type="ECO:0000313" key="5">
    <source>
        <dbReference type="EMBL" id="MBK0419607.1"/>
    </source>
</evidence>
<dbReference type="CDD" id="cd01392">
    <property type="entry name" value="HTH_LacI"/>
    <property type="match status" value="1"/>
</dbReference>
<dbReference type="InterPro" id="IPR010982">
    <property type="entry name" value="Lambda_DNA-bd_dom_sf"/>
</dbReference>
<organism evidence="5 6">
    <name type="scientific">Leucobacter chromiisoli</name>
    <dbReference type="NCBI Taxonomy" id="2796471"/>
    <lineage>
        <taxon>Bacteria</taxon>
        <taxon>Bacillati</taxon>
        <taxon>Actinomycetota</taxon>
        <taxon>Actinomycetes</taxon>
        <taxon>Micrococcales</taxon>
        <taxon>Microbacteriaceae</taxon>
        <taxon>Leucobacter</taxon>
    </lineage>
</organism>
<evidence type="ECO:0000256" key="2">
    <source>
        <dbReference type="ARBA" id="ARBA00023125"/>
    </source>
</evidence>
<dbReference type="Pfam" id="PF00356">
    <property type="entry name" value="LacI"/>
    <property type="match status" value="1"/>
</dbReference>
<reference evidence="5" key="1">
    <citation type="submission" date="2020-12" db="EMBL/GenBank/DDBJ databases">
        <title>Leucobacter sp. CAS1, isolated from Chromium sludge.</title>
        <authorList>
            <person name="Xu Z."/>
        </authorList>
    </citation>
    <scope>NUCLEOTIDE SEQUENCE</scope>
    <source>
        <strain evidence="5">CSA1</strain>
    </source>
</reference>
<dbReference type="PANTHER" id="PTHR30146">
    <property type="entry name" value="LACI-RELATED TRANSCRIPTIONAL REPRESSOR"/>
    <property type="match status" value="1"/>
</dbReference>
<feature type="domain" description="HTH lacI-type" evidence="4">
    <location>
        <begin position="5"/>
        <end position="62"/>
    </location>
</feature>